<dbReference type="SUPFAM" id="SSF46785">
    <property type="entry name" value="Winged helix' DNA-binding domain"/>
    <property type="match status" value="1"/>
</dbReference>
<evidence type="ECO:0000256" key="1">
    <source>
        <dbReference type="SAM" id="MobiDB-lite"/>
    </source>
</evidence>
<organism evidence="2">
    <name type="scientific">Paenibacillus sp. BIHB 4019</name>
    <dbReference type="NCBI Taxonomy" id="1870819"/>
    <lineage>
        <taxon>Bacteria</taxon>
        <taxon>Bacillati</taxon>
        <taxon>Bacillota</taxon>
        <taxon>Bacilli</taxon>
        <taxon>Bacillales</taxon>
        <taxon>Paenibacillaceae</taxon>
        <taxon>Paenibacillus</taxon>
    </lineage>
</organism>
<feature type="compositionally biased region" description="Basic and acidic residues" evidence="1">
    <location>
        <begin position="268"/>
        <end position="291"/>
    </location>
</feature>
<dbReference type="InterPro" id="IPR036390">
    <property type="entry name" value="WH_DNA-bd_sf"/>
</dbReference>
<protein>
    <submittedName>
        <fullName evidence="2">Uncharacterized protein</fullName>
    </submittedName>
</protein>
<dbReference type="Gene3D" id="1.10.10.10">
    <property type="entry name" value="Winged helix-like DNA-binding domain superfamily/Winged helix DNA-binding domain"/>
    <property type="match status" value="1"/>
</dbReference>
<feature type="region of interest" description="Disordered" evidence="1">
    <location>
        <begin position="257"/>
        <end position="291"/>
    </location>
</feature>
<evidence type="ECO:0000313" key="2">
    <source>
        <dbReference type="EMBL" id="ANY70430.1"/>
    </source>
</evidence>
<dbReference type="Pfam" id="PF13730">
    <property type="entry name" value="HTH_36"/>
    <property type="match status" value="1"/>
</dbReference>
<gene>
    <name evidence="2" type="ORF">BBD42_30985</name>
</gene>
<dbReference type="RefSeq" id="WP_099521342.1">
    <property type="nucleotide sequence ID" value="NZ_CP016808.1"/>
</dbReference>
<accession>A0A1B2DRW4</accession>
<name>A0A1B2DRW4_9BACL</name>
<reference evidence="2" key="1">
    <citation type="submission" date="2016-08" db="EMBL/GenBank/DDBJ databases">
        <title>Complete Genome Seqeunce of Paenibacillus sp. BIHB 4019 from tea rhizoplane.</title>
        <authorList>
            <person name="Thakur R."/>
            <person name="Swarnkar M.K."/>
            <person name="Gulati A."/>
        </authorList>
    </citation>
    <scope>NUCLEOTIDE SEQUENCE [LARGE SCALE GENOMIC DNA]</scope>
    <source>
        <strain evidence="2">BIHB4019</strain>
    </source>
</reference>
<proteinExistence type="predicted"/>
<sequence length="291" mass="33222">MSNSYPFPVYSGVLDPIHYKQINSAIWLFLWCVSSTTKDAVRDGITWGVVLGGAPVKIDRLAEQFGVNRSTVKRWIETLEQHDYIHTKRAPYGIIISVRNSKKFGENRRGINEPSSISEGAEMSHHEPTDSSNMNHQECKNEPSNKDITVFKDVVITDPDEIIRRAMEVEKYFLQKRGKGFTLSTNDFAEVKKLVATGIPFSIIKTSIDNSFAEYKPQHARDEIRNMSYCIPRCYSEWERSKVDTTITGAVPHVPVALGVSPSRRSKQQRDKDDLRRRAEEARRSEQSRSV</sequence>
<dbReference type="AlphaFoldDB" id="A0A1B2DRW4"/>
<feature type="region of interest" description="Disordered" evidence="1">
    <location>
        <begin position="106"/>
        <end position="143"/>
    </location>
</feature>
<dbReference type="InterPro" id="IPR036388">
    <property type="entry name" value="WH-like_DNA-bd_sf"/>
</dbReference>
<dbReference type="EMBL" id="CP016808">
    <property type="protein sequence ID" value="ANY70430.1"/>
    <property type="molecule type" value="Genomic_DNA"/>
</dbReference>